<evidence type="ECO:0000256" key="12">
    <source>
        <dbReference type="ARBA" id="ARBA00023204"/>
    </source>
</evidence>
<dbReference type="RefSeq" id="WP_160619338.1">
    <property type="nucleotide sequence ID" value="NZ_CP047652.1"/>
</dbReference>
<dbReference type="GO" id="GO:0035485">
    <property type="term" value="F:adenine/guanine mispair binding"/>
    <property type="evidence" value="ECO:0007669"/>
    <property type="project" value="TreeGrafter"/>
</dbReference>
<dbReference type="SUPFAM" id="SSF48150">
    <property type="entry name" value="DNA-glycosylase"/>
    <property type="match status" value="1"/>
</dbReference>
<dbReference type="InterPro" id="IPR044298">
    <property type="entry name" value="MIG/MutY"/>
</dbReference>
<dbReference type="PANTHER" id="PTHR42944">
    <property type="entry name" value="ADENINE DNA GLYCOSYLASE"/>
    <property type="match status" value="1"/>
</dbReference>
<evidence type="ECO:0000256" key="4">
    <source>
        <dbReference type="ARBA" id="ARBA00012045"/>
    </source>
</evidence>
<dbReference type="Pfam" id="PF00730">
    <property type="entry name" value="HhH-GPD"/>
    <property type="match status" value="1"/>
</dbReference>
<dbReference type="NCBIfam" id="TIGR01084">
    <property type="entry name" value="mutY"/>
    <property type="match status" value="1"/>
</dbReference>
<dbReference type="InterPro" id="IPR003265">
    <property type="entry name" value="HhH-GPD_domain"/>
</dbReference>
<dbReference type="InterPro" id="IPR023170">
    <property type="entry name" value="HhH_base_excis_C"/>
</dbReference>
<keyword evidence="9" id="KW-0378">Hydrolase</keyword>
<dbReference type="PANTHER" id="PTHR42944:SF1">
    <property type="entry name" value="ADENINE DNA GLYCOSYLASE"/>
    <property type="match status" value="1"/>
</dbReference>
<keyword evidence="8 14" id="KW-0227">DNA damage</keyword>
<dbReference type="InterPro" id="IPR015797">
    <property type="entry name" value="NUDIX_hydrolase-like_dom_sf"/>
</dbReference>
<evidence type="ECO:0000256" key="2">
    <source>
        <dbReference type="ARBA" id="ARBA00002933"/>
    </source>
</evidence>
<dbReference type="GO" id="GO:0034039">
    <property type="term" value="F:8-oxo-7,8-dihydroguanine DNA N-glycosylase activity"/>
    <property type="evidence" value="ECO:0007669"/>
    <property type="project" value="TreeGrafter"/>
</dbReference>
<dbReference type="Pfam" id="PF14815">
    <property type="entry name" value="NUDIX_4"/>
    <property type="match status" value="1"/>
</dbReference>
<dbReference type="Gene3D" id="1.10.1670.10">
    <property type="entry name" value="Helix-hairpin-Helix base-excision DNA repair enzymes (C-terminal)"/>
    <property type="match status" value="1"/>
</dbReference>
<accession>A0A6P1ND78</accession>
<dbReference type="KEGG" id="bomb:GT348_08550"/>
<dbReference type="InterPro" id="IPR011257">
    <property type="entry name" value="DNA_glycosylase"/>
</dbReference>
<keyword evidence="13 14" id="KW-0326">Glycosidase</keyword>
<sequence>MKPDTASLLLAWYDQNRRVLPWRALPGQTPDPYGVWLSEIMLQQTVVATVIPYYQRFLAAYPTVHDLAQAPLNEVLQLWAGLGYYARARNLHACAQKVSKIGFFPSDVNELLELPGIGAYTSRAIASIAFNQPFVPIDGNVERLIARLRGIEDPLPASRALLHQEASKLNNSAIAQERPSDFAQALFDLGATICTPRNPSCLLCPCQTNCEAFKAGNAKDLPKRSPKPQRPTRYGVVFRVINPNGDILLRTRPPQGLLGGTDELPGTPWREKPWTEKEALEFAPITKNWQKLGEIKHIFTHFILILTVYEMTSNLYDIRDIKCFDSSFKPPKASALSSAMKKCIILAQG</sequence>
<dbReference type="EC" id="3.2.2.31" evidence="4 14"/>
<evidence type="ECO:0000256" key="8">
    <source>
        <dbReference type="ARBA" id="ARBA00022763"/>
    </source>
</evidence>
<evidence type="ECO:0000313" key="16">
    <source>
        <dbReference type="EMBL" id="QHI96266.1"/>
    </source>
</evidence>
<evidence type="ECO:0000256" key="14">
    <source>
        <dbReference type="RuleBase" id="RU365096"/>
    </source>
</evidence>
<dbReference type="GO" id="GO:0032357">
    <property type="term" value="F:oxidized purine DNA binding"/>
    <property type="evidence" value="ECO:0007669"/>
    <property type="project" value="TreeGrafter"/>
</dbReference>
<protein>
    <recommendedName>
        <fullName evidence="5 14">Adenine DNA glycosylase</fullName>
        <ecNumber evidence="4 14">3.2.2.31</ecNumber>
    </recommendedName>
</protein>
<dbReference type="Gene3D" id="3.90.79.10">
    <property type="entry name" value="Nucleoside Triphosphate Pyrophosphohydrolase"/>
    <property type="match status" value="1"/>
</dbReference>
<feature type="domain" description="HhH-GPD" evidence="15">
    <location>
        <begin position="41"/>
        <end position="192"/>
    </location>
</feature>
<dbReference type="GO" id="GO:0000701">
    <property type="term" value="F:purine-specific mismatch base pair DNA N-glycosylase activity"/>
    <property type="evidence" value="ECO:0007669"/>
    <property type="project" value="UniProtKB-EC"/>
</dbReference>
<dbReference type="GO" id="GO:0051539">
    <property type="term" value="F:4 iron, 4 sulfur cluster binding"/>
    <property type="evidence" value="ECO:0007669"/>
    <property type="project" value="UniProtKB-UniRule"/>
</dbReference>
<dbReference type="Gene3D" id="1.10.340.30">
    <property type="entry name" value="Hypothetical protein, domain 2"/>
    <property type="match status" value="1"/>
</dbReference>
<dbReference type="SUPFAM" id="SSF55811">
    <property type="entry name" value="Nudix"/>
    <property type="match status" value="1"/>
</dbReference>
<evidence type="ECO:0000256" key="6">
    <source>
        <dbReference type="ARBA" id="ARBA00022485"/>
    </source>
</evidence>
<comment type="catalytic activity">
    <reaction evidence="1 14">
        <text>Hydrolyzes free adenine bases from 7,8-dihydro-8-oxoguanine:adenine mismatched double-stranded DNA, leaving an apurinic site.</text>
        <dbReference type="EC" id="3.2.2.31"/>
    </reaction>
</comment>
<evidence type="ECO:0000256" key="1">
    <source>
        <dbReference type="ARBA" id="ARBA00000843"/>
    </source>
</evidence>
<dbReference type="AlphaFoldDB" id="A0A6P1ND78"/>
<keyword evidence="12" id="KW-0234">DNA repair</keyword>
<keyword evidence="17" id="KW-1185">Reference proteome</keyword>
<evidence type="ECO:0000256" key="9">
    <source>
        <dbReference type="ARBA" id="ARBA00022801"/>
    </source>
</evidence>
<dbReference type="GO" id="GO:0006298">
    <property type="term" value="P:mismatch repair"/>
    <property type="evidence" value="ECO:0007669"/>
    <property type="project" value="TreeGrafter"/>
</dbReference>
<evidence type="ECO:0000313" key="17">
    <source>
        <dbReference type="Proteomes" id="UP000463975"/>
    </source>
</evidence>
<evidence type="ECO:0000256" key="5">
    <source>
        <dbReference type="ARBA" id="ARBA00022023"/>
    </source>
</evidence>
<dbReference type="FunFam" id="1.10.340.30:FF:000002">
    <property type="entry name" value="Adenine DNA glycosylase"/>
    <property type="match status" value="1"/>
</dbReference>
<dbReference type="CDD" id="cd03431">
    <property type="entry name" value="NUDIX_DNA_Glycosylase_C-MutY"/>
    <property type="match status" value="1"/>
</dbReference>
<keyword evidence="7" id="KW-0479">Metal-binding</keyword>
<dbReference type="Proteomes" id="UP000463975">
    <property type="component" value="Chromosome"/>
</dbReference>
<dbReference type="InterPro" id="IPR029119">
    <property type="entry name" value="MutY_C"/>
</dbReference>
<keyword evidence="11" id="KW-0411">Iron-sulfur</keyword>
<dbReference type="SMART" id="SM00478">
    <property type="entry name" value="ENDO3c"/>
    <property type="match status" value="1"/>
</dbReference>
<keyword evidence="10 14" id="KW-0408">Iron</keyword>
<dbReference type="GO" id="GO:0006284">
    <property type="term" value="P:base-excision repair"/>
    <property type="evidence" value="ECO:0007669"/>
    <property type="project" value="UniProtKB-UniRule"/>
</dbReference>
<dbReference type="CDD" id="cd00056">
    <property type="entry name" value="ENDO3c"/>
    <property type="match status" value="1"/>
</dbReference>
<evidence type="ECO:0000259" key="15">
    <source>
        <dbReference type="SMART" id="SM00478"/>
    </source>
</evidence>
<evidence type="ECO:0000256" key="11">
    <source>
        <dbReference type="ARBA" id="ARBA00023014"/>
    </source>
</evidence>
<comment type="cofactor">
    <cofactor evidence="14">
        <name>[4Fe-4S] cluster</name>
        <dbReference type="ChEBI" id="CHEBI:49883"/>
    </cofactor>
    <text evidence="14">Binds 1 [4Fe-4S] cluster.</text>
</comment>
<dbReference type="GO" id="GO:0046872">
    <property type="term" value="F:metal ion binding"/>
    <property type="evidence" value="ECO:0007669"/>
    <property type="project" value="UniProtKB-UniRule"/>
</dbReference>
<gene>
    <name evidence="16" type="primary">mutY</name>
    <name evidence="16" type="ORF">GT348_08550</name>
</gene>
<evidence type="ECO:0000256" key="10">
    <source>
        <dbReference type="ARBA" id="ARBA00023004"/>
    </source>
</evidence>
<name>A0A6P1ND78_9PROT</name>
<comment type="similarity">
    <text evidence="3 14">Belongs to the Nth/MutY family.</text>
</comment>
<evidence type="ECO:0000256" key="3">
    <source>
        <dbReference type="ARBA" id="ARBA00008343"/>
    </source>
</evidence>
<organism evidence="16 17">
    <name type="scientific">Aristophania vespae</name>
    <dbReference type="NCBI Taxonomy" id="2697033"/>
    <lineage>
        <taxon>Bacteria</taxon>
        <taxon>Pseudomonadati</taxon>
        <taxon>Pseudomonadota</taxon>
        <taxon>Alphaproteobacteria</taxon>
        <taxon>Acetobacterales</taxon>
        <taxon>Acetobacteraceae</taxon>
        <taxon>Aristophania</taxon>
    </lineage>
</organism>
<evidence type="ECO:0000256" key="7">
    <source>
        <dbReference type="ARBA" id="ARBA00022723"/>
    </source>
</evidence>
<dbReference type="EMBL" id="CP047652">
    <property type="protein sequence ID" value="QHI96266.1"/>
    <property type="molecule type" value="Genomic_DNA"/>
</dbReference>
<reference evidence="16 17" key="1">
    <citation type="submission" date="2020-01" db="EMBL/GenBank/DDBJ databases">
        <title>Genome sequencing of strain KACC 21507.</title>
        <authorList>
            <person name="Heo J."/>
            <person name="Kim S.-J."/>
            <person name="Kim J.-S."/>
            <person name="Hong S.-B."/>
            <person name="Kwon S.-W."/>
        </authorList>
    </citation>
    <scope>NUCLEOTIDE SEQUENCE [LARGE SCALE GENOMIC DNA]</scope>
    <source>
        <strain evidence="16 17">KACC 21507</strain>
    </source>
</reference>
<evidence type="ECO:0000256" key="13">
    <source>
        <dbReference type="ARBA" id="ARBA00023295"/>
    </source>
</evidence>
<comment type="function">
    <text evidence="2">Adenine glycosylase active on G-A mispairs. MutY also corrects error-prone DNA synthesis past GO lesions which are due to the oxidatively damaged form of guanine: 7,8-dihydro-8-oxoguanine (8-oxo-dGTP).</text>
</comment>
<keyword evidence="6" id="KW-0004">4Fe-4S</keyword>
<proteinExistence type="inferred from homology"/>
<dbReference type="InterPro" id="IPR005760">
    <property type="entry name" value="A/G_AdeGlyc_MutY"/>
</dbReference>